<dbReference type="InterPro" id="IPR029032">
    <property type="entry name" value="AhpD-like"/>
</dbReference>
<dbReference type="Gene3D" id="1.20.1290.10">
    <property type="entry name" value="AhpD-like"/>
    <property type="match status" value="1"/>
</dbReference>
<dbReference type="SUPFAM" id="SSF69118">
    <property type="entry name" value="AhpD-like"/>
    <property type="match status" value="1"/>
</dbReference>
<name>A0ABV7LXB4_9GAMM</name>
<evidence type="ECO:0000259" key="1">
    <source>
        <dbReference type="Pfam" id="PF02627"/>
    </source>
</evidence>
<evidence type="ECO:0000313" key="2">
    <source>
        <dbReference type="EMBL" id="MFC3291064.1"/>
    </source>
</evidence>
<dbReference type="Pfam" id="PF02627">
    <property type="entry name" value="CMD"/>
    <property type="match status" value="1"/>
</dbReference>
<dbReference type="RefSeq" id="WP_019020696.1">
    <property type="nucleotide sequence ID" value="NZ_BMXD01000019.1"/>
</dbReference>
<feature type="domain" description="Carboxymuconolactone decarboxylase-like" evidence="1">
    <location>
        <begin position="56"/>
        <end position="110"/>
    </location>
</feature>
<evidence type="ECO:0000313" key="3">
    <source>
        <dbReference type="Proteomes" id="UP001595640"/>
    </source>
</evidence>
<keyword evidence="3" id="KW-1185">Reference proteome</keyword>
<proteinExistence type="predicted"/>
<dbReference type="InterPro" id="IPR004675">
    <property type="entry name" value="AhpD_core"/>
</dbReference>
<sequence>MTEQYTLTLDARTIEDADPKAKPLLEQTKASLGMVPNMYATMANSPGLLSTYLHGYDYFREDSGFTPAEQEVVFLTVSRENGCHYCVAAHSMLADTQSKVPTEVTDAIRDGTEVPDEKLAALSTFTRAMFQSRGFPQREDVHAFLDAAYSERHVLEIVLAIAVKTISNYANHLFDTEVDKPFASRAWQG</sequence>
<dbReference type="PANTHER" id="PTHR35446:SF3">
    <property type="entry name" value="CMD DOMAIN-CONTAINING PROTEIN"/>
    <property type="match status" value="1"/>
</dbReference>
<organism evidence="2 3">
    <name type="scientific">Modicisalibacter luteus</name>
    <dbReference type="NCBI Taxonomy" id="453962"/>
    <lineage>
        <taxon>Bacteria</taxon>
        <taxon>Pseudomonadati</taxon>
        <taxon>Pseudomonadota</taxon>
        <taxon>Gammaproteobacteria</taxon>
        <taxon>Oceanospirillales</taxon>
        <taxon>Halomonadaceae</taxon>
        <taxon>Modicisalibacter</taxon>
    </lineage>
</organism>
<dbReference type="EMBL" id="JBHRUH010000005">
    <property type="protein sequence ID" value="MFC3291064.1"/>
    <property type="molecule type" value="Genomic_DNA"/>
</dbReference>
<accession>A0ABV7LXB4</accession>
<dbReference type="InterPro" id="IPR003779">
    <property type="entry name" value="CMD-like"/>
</dbReference>
<dbReference type="NCBIfam" id="TIGR00778">
    <property type="entry name" value="ahpD_dom"/>
    <property type="match status" value="1"/>
</dbReference>
<reference evidence="3" key="1">
    <citation type="journal article" date="2019" name="Int. J. Syst. Evol. Microbiol.">
        <title>The Global Catalogue of Microorganisms (GCM) 10K type strain sequencing project: providing services to taxonomists for standard genome sequencing and annotation.</title>
        <authorList>
            <consortium name="The Broad Institute Genomics Platform"/>
            <consortium name="The Broad Institute Genome Sequencing Center for Infectious Disease"/>
            <person name="Wu L."/>
            <person name="Ma J."/>
        </authorList>
    </citation>
    <scope>NUCLEOTIDE SEQUENCE [LARGE SCALE GENOMIC DNA]</scope>
    <source>
        <strain evidence="3">KCTC 12847</strain>
    </source>
</reference>
<protein>
    <submittedName>
        <fullName evidence="2">Carboxymuconolactone decarboxylase family protein</fullName>
    </submittedName>
</protein>
<dbReference type="Proteomes" id="UP001595640">
    <property type="component" value="Unassembled WGS sequence"/>
</dbReference>
<gene>
    <name evidence="2" type="ORF">ACFOEI_03135</name>
</gene>
<comment type="caution">
    <text evidence="2">The sequence shown here is derived from an EMBL/GenBank/DDBJ whole genome shotgun (WGS) entry which is preliminary data.</text>
</comment>
<dbReference type="PANTHER" id="PTHR35446">
    <property type="entry name" value="SI:CH211-175M2.5"/>
    <property type="match status" value="1"/>
</dbReference>